<evidence type="ECO:0000313" key="3">
    <source>
        <dbReference type="EMBL" id="AKV76344.1"/>
    </source>
</evidence>
<dbReference type="OrthoDB" id="25479at2157"/>
<organism evidence="1 7">
    <name type="scientific">Metallosphaera sedula</name>
    <dbReference type="NCBI Taxonomy" id="43687"/>
    <lineage>
        <taxon>Archaea</taxon>
        <taxon>Thermoproteota</taxon>
        <taxon>Thermoprotei</taxon>
        <taxon>Sulfolobales</taxon>
        <taxon>Sulfolobaceae</taxon>
        <taxon>Metallosphaera</taxon>
    </lineage>
</organism>
<dbReference type="Pfam" id="PF19799">
    <property type="entry name" value="DUF6282"/>
    <property type="match status" value="1"/>
</dbReference>
<evidence type="ECO:0000313" key="4">
    <source>
        <dbReference type="EMBL" id="AKV78595.1"/>
    </source>
</evidence>
<evidence type="ECO:0000313" key="6">
    <source>
        <dbReference type="EMBL" id="AKV83084.1"/>
    </source>
</evidence>
<sequence>MVSVEEAKELIRGGYDIHLHSAPDLLPRKANDIEFARMAKEAGMAGFVLKSHYMPTAERASLVRYVVEGFKAYGGLVLNWGVGGINPVAVEVSAKSGAKVVWMPTIDSINEKGRWTDVNDWSKAPYWAKLSKELKSLNNATPIVIWKGQELKEEVYDVLDIIKKYNMVLATGHISKEDGLRFIPLASQYGVRRIVVTHPEFPSTSYRVEEQVKLLDYNPVFERCFTTPFSRKTTWDVVIRGIRETGIENNVLSTDLGQPTAPYPVEGMIMFAQKLLEAGFSGDEIHRMIADNPRKLLEE</sequence>
<evidence type="ECO:0000313" key="1">
    <source>
        <dbReference type="EMBL" id="AIM27209.1"/>
    </source>
</evidence>
<reference evidence="6 8" key="3">
    <citation type="submission" date="2015-07" db="EMBL/GenBank/DDBJ databases">
        <title>Physiological, transcriptional responses and genome re-sequencing of acid resistant extremely thermoacidophilic Metallosphaera sedula SARC-M1.</title>
        <authorList>
            <person name="Ai C."/>
            <person name="McCarthy S."/>
            <person name="Eckrich V."/>
            <person name="Rudrappa D."/>
            <person name="Qiu G."/>
            <person name="Blum P."/>
        </authorList>
    </citation>
    <scope>NUCLEOTIDE SEQUENCE [LARGE SCALE GENOMIC DNA]</scope>
    <source>
        <strain evidence="6 8">SARC-M1</strain>
    </source>
</reference>
<dbReference type="Proteomes" id="UP000068832">
    <property type="component" value="Chromosome"/>
</dbReference>
<reference evidence="9 10" key="2">
    <citation type="journal article" date="2015" name="Genome Announc.">
        <title>Complete Genome Sequences of Evolved Arsenate-Resistant Metallosphaera sedula Strains.</title>
        <authorList>
            <person name="Ai C."/>
            <person name="McCarthy S."/>
            <person name="Schackwitz W."/>
            <person name="Martin J."/>
            <person name="Lipzen A."/>
            <person name="Blum P."/>
        </authorList>
    </citation>
    <scope>NUCLEOTIDE SEQUENCE [LARGE SCALE GENOMIC DNA]</scope>
    <source>
        <strain evidence="4 10">ARS120-1</strain>
        <strain evidence="5 9">ARS120-2</strain>
        <strain evidence="2 12">ARS50-1</strain>
        <strain evidence="3 11">ARS50-2</strain>
    </source>
</reference>
<dbReference type="PATRIC" id="fig|43687.5.peg.1101"/>
<dbReference type="AlphaFoldDB" id="A0A088E443"/>
<dbReference type="EMBL" id="CP008822">
    <property type="protein sequence ID" value="AIM27209.1"/>
    <property type="molecule type" value="Genomic_DNA"/>
</dbReference>
<evidence type="ECO:0008006" key="13">
    <source>
        <dbReference type="Google" id="ProtNLM"/>
    </source>
</evidence>
<dbReference type="EMBL" id="CP012175">
    <property type="protein sequence ID" value="AKV80840.1"/>
    <property type="molecule type" value="Genomic_DNA"/>
</dbReference>
<evidence type="ECO:0000313" key="5">
    <source>
        <dbReference type="EMBL" id="AKV80840.1"/>
    </source>
</evidence>
<protein>
    <recommendedName>
        <fullName evidence="13">Cytosolic protein</fullName>
    </recommendedName>
</protein>
<dbReference type="InterPro" id="IPR046249">
    <property type="entry name" value="DUF6282"/>
</dbReference>
<dbReference type="Proteomes" id="UP000056255">
    <property type="component" value="Chromosome"/>
</dbReference>
<dbReference type="InterPro" id="IPR032466">
    <property type="entry name" value="Metal_Hydrolase"/>
</dbReference>
<accession>A0A088E443</accession>
<gene>
    <name evidence="1" type="ORF">HA72_1058</name>
    <name evidence="2" type="ORF">MsedA_1071</name>
    <name evidence="3" type="ORF">MsedB_1073</name>
    <name evidence="4" type="ORF">MsedC_1071</name>
    <name evidence="5" type="ORF">MsedD_1072</name>
    <name evidence="6" type="ORF">MsedE_1074</name>
</gene>
<dbReference type="RefSeq" id="WP_012021010.1">
    <property type="nucleotide sequence ID" value="NZ_AP019770.1"/>
</dbReference>
<proteinExistence type="predicted"/>
<dbReference type="Proteomes" id="UP000062475">
    <property type="component" value="Chromosome"/>
</dbReference>
<dbReference type="GeneID" id="91755528"/>
<evidence type="ECO:0000313" key="11">
    <source>
        <dbReference type="Proteomes" id="UP000062475"/>
    </source>
</evidence>
<evidence type="ECO:0000313" key="9">
    <source>
        <dbReference type="Proteomes" id="UP000061362"/>
    </source>
</evidence>
<dbReference type="Proteomes" id="UP000061362">
    <property type="component" value="Chromosome"/>
</dbReference>
<dbReference type="EMBL" id="CP012176">
    <property type="protein sequence ID" value="AKV83084.1"/>
    <property type="molecule type" value="Genomic_DNA"/>
</dbReference>
<dbReference type="EMBL" id="CP012172">
    <property type="protein sequence ID" value="AKV74104.1"/>
    <property type="molecule type" value="Genomic_DNA"/>
</dbReference>
<name>A0A088E443_9CREN</name>
<dbReference type="Gene3D" id="3.20.20.140">
    <property type="entry name" value="Metal-dependent hydrolases"/>
    <property type="match status" value="1"/>
</dbReference>
<dbReference type="OMA" id="VWMPTVD"/>
<dbReference type="Proteomes" id="UP000062398">
    <property type="component" value="Chromosome"/>
</dbReference>
<evidence type="ECO:0000313" key="10">
    <source>
        <dbReference type="Proteomes" id="UP000062398"/>
    </source>
</evidence>
<evidence type="ECO:0000313" key="2">
    <source>
        <dbReference type="EMBL" id="AKV74104.1"/>
    </source>
</evidence>
<evidence type="ECO:0000313" key="8">
    <source>
        <dbReference type="Proteomes" id="UP000056255"/>
    </source>
</evidence>
<evidence type="ECO:0000313" key="7">
    <source>
        <dbReference type="Proteomes" id="UP000029084"/>
    </source>
</evidence>
<dbReference type="EMBL" id="CP012173">
    <property type="protein sequence ID" value="AKV76344.1"/>
    <property type="molecule type" value="Genomic_DNA"/>
</dbReference>
<dbReference type="Proteomes" id="UP000029084">
    <property type="component" value="Chromosome"/>
</dbReference>
<evidence type="ECO:0000313" key="12">
    <source>
        <dbReference type="Proteomes" id="UP000068832"/>
    </source>
</evidence>
<dbReference type="EMBL" id="CP012174">
    <property type="protein sequence ID" value="AKV78595.1"/>
    <property type="molecule type" value="Genomic_DNA"/>
</dbReference>
<dbReference type="SUPFAM" id="SSF51556">
    <property type="entry name" value="Metallo-dependent hydrolases"/>
    <property type="match status" value="1"/>
</dbReference>
<reference evidence="1 7" key="1">
    <citation type="journal article" date="2014" name="J. Bacteriol.">
        <title>Role of an Archaeal PitA Transporter in the Copper and Arsenic Resistance of Metallosphaera sedula, an Extreme Thermoacidophile.</title>
        <authorList>
            <person name="McCarthy S."/>
            <person name="Ai C."/>
            <person name="Wheaton G."/>
            <person name="Tevatia R."/>
            <person name="Eckrich V."/>
            <person name="Kelly R."/>
            <person name="Blum P."/>
        </authorList>
    </citation>
    <scope>NUCLEOTIDE SEQUENCE [LARGE SCALE GENOMIC DNA]</scope>
    <source>
        <strain evidence="1 7">CuR1</strain>
    </source>
</reference>